<name>A0ABD1XYI8_9MARC</name>
<dbReference type="EMBL" id="JBHFFA010000007">
    <property type="protein sequence ID" value="KAL2613947.1"/>
    <property type="molecule type" value="Genomic_DNA"/>
</dbReference>
<accession>A0ABD1XYI8</accession>
<dbReference type="Proteomes" id="UP001605036">
    <property type="component" value="Unassembled WGS sequence"/>
</dbReference>
<feature type="compositionally biased region" description="Polar residues" evidence="1">
    <location>
        <begin position="42"/>
        <end position="56"/>
    </location>
</feature>
<dbReference type="AlphaFoldDB" id="A0ABD1XYI8"/>
<feature type="region of interest" description="Disordered" evidence="1">
    <location>
        <begin position="42"/>
        <end position="84"/>
    </location>
</feature>
<sequence length="350" mass="39186">MVCAKFRYNQEKVPSDLCIAPLTVKLESRNAEVTATISASETLTKSSSPACSNRISDPQVGFISKPPKSVSNPKIQKSSQLSSKRPSFYVRDTIRKAPPNSGTERLENSYGDDILVDSLMRRVWGKAPANETSPWRREFVAEHHPYAKQNYDKVIRALRIAFKEVHLPVVAQAWKADFRSNKEAEEREPEFSDSAERVEVSYNVAGDLNFEVEEDFYQSRSATENKSVKSEPDVDDHFTPMVSAEFPPCTRSPLPIPAENMKIDIEGSDTEELEINIDHRLHSPSKSGESCSPTAFADCKESPDSEQSGYSANTDITSKITRGKRSIEELYDRMIEISAASSKRIKLPSI</sequence>
<evidence type="ECO:0000313" key="3">
    <source>
        <dbReference type="Proteomes" id="UP001605036"/>
    </source>
</evidence>
<feature type="compositionally biased region" description="Polar residues" evidence="1">
    <location>
        <begin position="69"/>
        <end position="84"/>
    </location>
</feature>
<feature type="region of interest" description="Disordered" evidence="1">
    <location>
        <begin position="281"/>
        <end position="316"/>
    </location>
</feature>
<reference evidence="2 3" key="1">
    <citation type="submission" date="2024-09" db="EMBL/GenBank/DDBJ databases">
        <title>Chromosome-scale assembly of Riccia fluitans.</title>
        <authorList>
            <person name="Paukszto L."/>
            <person name="Sawicki J."/>
            <person name="Karawczyk K."/>
            <person name="Piernik-Szablinska J."/>
            <person name="Szczecinska M."/>
            <person name="Mazdziarz M."/>
        </authorList>
    </citation>
    <scope>NUCLEOTIDE SEQUENCE [LARGE SCALE GENOMIC DNA]</scope>
    <source>
        <strain evidence="2">Rf_01</strain>
        <tissue evidence="2">Aerial parts of the thallus</tissue>
    </source>
</reference>
<gene>
    <name evidence="2" type="ORF">R1flu_025639</name>
</gene>
<feature type="compositionally biased region" description="Polar residues" evidence="1">
    <location>
        <begin position="305"/>
        <end position="316"/>
    </location>
</feature>
<evidence type="ECO:0000313" key="2">
    <source>
        <dbReference type="EMBL" id="KAL2613947.1"/>
    </source>
</evidence>
<keyword evidence="3" id="KW-1185">Reference proteome</keyword>
<evidence type="ECO:0000256" key="1">
    <source>
        <dbReference type="SAM" id="MobiDB-lite"/>
    </source>
</evidence>
<protein>
    <submittedName>
        <fullName evidence="2">Uncharacterized protein</fullName>
    </submittedName>
</protein>
<organism evidence="2 3">
    <name type="scientific">Riccia fluitans</name>
    <dbReference type="NCBI Taxonomy" id="41844"/>
    <lineage>
        <taxon>Eukaryota</taxon>
        <taxon>Viridiplantae</taxon>
        <taxon>Streptophyta</taxon>
        <taxon>Embryophyta</taxon>
        <taxon>Marchantiophyta</taxon>
        <taxon>Marchantiopsida</taxon>
        <taxon>Marchantiidae</taxon>
        <taxon>Marchantiales</taxon>
        <taxon>Ricciaceae</taxon>
        <taxon>Riccia</taxon>
    </lineage>
</organism>
<feature type="compositionally biased region" description="Polar residues" evidence="1">
    <location>
        <begin position="284"/>
        <end position="293"/>
    </location>
</feature>
<proteinExistence type="predicted"/>
<comment type="caution">
    <text evidence="2">The sequence shown here is derived from an EMBL/GenBank/DDBJ whole genome shotgun (WGS) entry which is preliminary data.</text>
</comment>